<dbReference type="OrthoDB" id="1620396at2759"/>
<dbReference type="Pfam" id="PF09713">
    <property type="entry name" value="A_thal_3526"/>
    <property type="match status" value="1"/>
</dbReference>
<dbReference type="InterPro" id="IPR006476">
    <property type="entry name" value="CHP01589_pln"/>
</dbReference>
<evidence type="ECO:0000313" key="2">
    <source>
        <dbReference type="EMBL" id="KAG0474086.1"/>
    </source>
</evidence>
<organism evidence="2 4">
    <name type="scientific">Vanilla planifolia</name>
    <name type="common">Vanilla</name>
    <dbReference type="NCBI Taxonomy" id="51239"/>
    <lineage>
        <taxon>Eukaryota</taxon>
        <taxon>Viridiplantae</taxon>
        <taxon>Streptophyta</taxon>
        <taxon>Embryophyta</taxon>
        <taxon>Tracheophyta</taxon>
        <taxon>Spermatophyta</taxon>
        <taxon>Magnoliopsida</taxon>
        <taxon>Liliopsida</taxon>
        <taxon>Asparagales</taxon>
        <taxon>Orchidaceae</taxon>
        <taxon>Vanilloideae</taxon>
        <taxon>Vanilleae</taxon>
        <taxon>Vanilla</taxon>
    </lineage>
</organism>
<gene>
    <name evidence="3" type="ORF">HPP92_015383</name>
    <name evidence="2" type="ORF">HPP92_015943</name>
</gene>
<keyword evidence="4" id="KW-1185">Reference proteome</keyword>
<evidence type="ECO:0000313" key="3">
    <source>
        <dbReference type="EMBL" id="KAG0475697.1"/>
    </source>
</evidence>
<accession>A0A835UW95</accession>
<evidence type="ECO:0000256" key="1">
    <source>
        <dbReference type="SAM" id="MobiDB-lite"/>
    </source>
</evidence>
<dbReference type="Proteomes" id="UP000636800">
    <property type="component" value="Chromosome 7"/>
</dbReference>
<proteinExistence type="predicted"/>
<dbReference type="PANTHER" id="PTHR31871">
    <property type="entry name" value="OS02G0137100 PROTEIN"/>
    <property type="match status" value="1"/>
</dbReference>
<dbReference type="NCBIfam" id="TIGR01589">
    <property type="entry name" value="A_thal_3526"/>
    <property type="match status" value="1"/>
</dbReference>
<feature type="compositionally biased region" description="Polar residues" evidence="1">
    <location>
        <begin position="146"/>
        <end position="155"/>
    </location>
</feature>
<feature type="region of interest" description="Disordered" evidence="1">
    <location>
        <begin position="118"/>
        <end position="155"/>
    </location>
</feature>
<protein>
    <recommendedName>
        <fullName evidence="6">Angiotensin-converting enzyme 2</fullName>
    </recommendedName>
</protein>
<evidence type="ECO:0008006" key="6">
    <source>
        <dbReference type="Google" id="ProtNLM"/>
    </source>
</evidence>
<dbReference type="PANTHER" id="PTHR31871:SF1">
    <property type="entry name" value="HISTIDINE-TRNA LIGASE"/>
    <property type="match status" value="1"/>
</dbReference>
<reference evidence="4 5" key="1">
    <citation type="journal article" date="2020" name="Nat. Food">
        <title>A phased Vanilla planifolia genome enables genetic improvement of flavour and production.</title>
        <authorList>
            <person name="Hasing T."/>
            <person name="Tang H."/>
            <person name="Brym M."/>
            <person name="Khazi F."/>
            <person name="Huang T."/>
            <person name="Chambers A.H."/>
        </authorList>
    </citation>
    <scope>NUCLEOTIDE SEQUENCE [LARGE SCALE GENOMIC DNA]</scope>
    <source>
        <tissue evidence="2">Leaf</tissue>
    </source>
</reference>
<name>A0A835UW95_VANPL</name>
<sequence length="227" mass="25307">MSGNEIRKVSRQDIQLVQNLIERCLQLYMNQREVVDTLLYQAKIEPGFTELVWQKLEEENQDFFKAYNVRLMLKNQIVVFNKLLEKQVELMNKGCQPSVGSLPISNGTMNQNLRPYVSENASTSRPNSLLSNGGSSSPITNGGPPGSQNVQFGNDSSILNGRMDVPASILSANNSLMGRDRVMNDTSIKSEPGFPSNSEFAFAGSSFLRNSTYTWRIRLVYPSVALS</sequence>
<dbReference type="EMBL" id="JADCNM010000007">
    <property type="protein sequence ID" value="KAG0475697.1"/>
    <property type="molecule type" value="Genomic_DNA"/>
</dbReference>
<dbReference type="AlphaFoldDB" id="A0A835UW95"/>
<dbReference type="Proteomes" id="UP000639772">
    <property type="component" value="Chromosome 7"/>
</dbReference>
<comment type="caution">
    <text evidence="2">The sequence shown here is derived from an EMBL/GenBank/DDBJ whole genome shotgun (WGS) entry which is preliminary data.</text>
</comment>
<dbReference type="EMBL" id="JADCNL010000007">
    <property type="protein sequence ID" value="KAG0474086.1"/>
    <property type="molecule type" value="Genomic_DNA"/>
</dbReference>
<evidence type="ECO:0000313" key="5">
    <source>
        <dbReference type="Proteomes" id="UP000639772"/>
    </source>
</evidence>
<feature type="compositionally biased region" description="Low complexity" evidence="1">
    <location>
        <begin position="126"/>
        <end position="138"/>
    </location>
</feature>
<evidence type="ECO:0000313" key="4">
    <source>
        <dbReference type="Proteomes" id="UP000636800"/>
    </source>
</evidence>